<dbReference type="GO" id="GO:0004190">
    <property type="term" value="F:aspartic-type endopeptidase activity"/>
    <property type="evidence" value="ECO:0007669"/>
    <property type="project" value="UniProtKB-KW"/>
</dbReference>
<organism evidence="2 3">
    <name type="scientific">Racocetra fulgida</name>
    <dbReference type="NCBI Taxonomy" id="60492"/>
    <lineage>
        <taxon>Eukaryota</taxon>
        <taxon>Fungi</taxon>
        <taxon>Fungi incertae sedis</taxon>
        <taxon>Mucoromycota</taxon>
        <taxon>Glomeromycotina</taxon>
        <taxon>Glomeromycetes</taxon>
        <taxon>Diversisporales</taxon>
        <taxon>Gigasporaceae</taxon>
        <taxon>Racocetra</taxon>
    </lineage>
</organism>
<dbReference type="Gene3D" id="2.40.70.10">
    <property type="entry name" value="Acid Proteases"/>
    <property type="match status" value="1"/>
</dbReference>
<keyword evidence="1" id="KW-0645">Protease</keyword>
<dbReference type="Pfam" id="PF13650">
    <property type="entry name" value="Asp_protease_2"/>
    <property type="match status" value="1"/>
</dbReference>
<protein>
    <submittedName>
        <fullName evidence="2">1916_t:CDS:1</fullName>
    </submittedName>
</protein>
<reference evidence="2" key="1">
    <citation type="submission" date="2021-06" db="EMBL/GenBank/DDBJ databases">
        <authorList>
            <person name="Kallberg Y."/>
            <person name="Tangrot J."/>
            <person name="Rosling A."/>
        </authorList>
    </citation>
    <scope>NUCLEOTIDE SEQUENCE</scope>
    <source>
        <strain evidence="2">IN212</strain>
    </source>
</reference>
<dbReference type="InterPro" id="IPR001969">
    <property type="entry name" value="Aspartic_peptidase_AS"/>
</dbReference>
<dbReference type="Proteomes" id="UP000789396">
    <property type="component" value="Unassembled WGS sequence"/>
</dbReference>
<feature type="non-terminal residue" evidence="2">
    <location>
        <position position="1"/>
    </location>
</feature>
<evidence type="ECO:0000256" key="1">
    <source>
        <dbReference type="ARBA" id="ARBA00022750"/>
    </source>
</evidence>
<comment type="caution">
    <text evidence="2">The sequence shown here is derived from an EMBL/GenBank/DDBJ whole genome shotgun (WGS) entry which is preliminary data.</text>
</comment>
<name>A0A9N9N572_9GLOM</name>
<keyword evidence="1" id="KW-0064">Aspartyl protease</keyword>
<gene>
    <name evidence="2" type="ORF">RFULGI_LOCUS10424</name>
</gene>
<dbReference type="EMBL" id="CAJVPZ010020590">
    <property type="protein sequence ID" value="CAG8701413.1"/>
    <property type="molecule type" value="Genomic_DNA"/>
</dbReference>
<dbReference type="InterPro" id="IPR021109">
    <property type="entry name" value="Peptidase_aspartic_dom_sf"/>
</dbReference>
<feature type="non-terminal residue" evidence="2">
    <location>
        <position position="247"/>
    </location>
</feature>
<accession>A0A9N9N572</accession>
<proteinExistence type="predicted"/>
<dbReference type="CDD" id="cd00303">
    <property type="entry name" value="retropepsin_like"/>
    <property type="match status" value="1"/>
</dbReference>
<dbReference type="GO" id="GO:0006508">
    <property type="term" value="P:proteolysis"/>
    <property type="evidence" value="ECO:0007669"/>
    <property type="project" value="InterPro"/>
</dbReference>
<keyword evidence="3" id="KW-1185">Reference proteome</keyword>
<dbReference type="OrthoDB" id="2446864at2759"/>
<dbReference type="AlphaFoldDB" id="A0A9N9N572"/>
<dbReference type="PROSITE" id="PS00141">
    <property type="entry name" value="ASP_PROTEASE"/>
    <property type="match status" value="1"/>
</dbReference>
<keyword evidence="1" id="KW-0378">Hydrolase</keyword>
<sequence length="247" mass="27908">AIATLIQTQQELTDALNLRGNTNANADIAQLVPNTNNNTPKISIRILNYKGESQENVVAWLLQTIPGALQVVNIIEKKRRIVLSVECQDIIQKTDEPNQPLHIITNNSLELTQVEKNCEWLLKFNGKINDHPAWILLDSGASRNFIDKDFATQNKLTLNTETMVISCQPQHQLEKKYLGFPKVIEVQADSQKTPKNPSCNSVFISQQQLAKVPDSEEIFTLHISQESNKDTNTQQPEVQKILQNFND</sequence>
<evidence type="ECO:0000313" key="3">
    <source>
        <dbReference type="Proteomes" id="UP000789396"/>
    </source>
</evidence>
<evidence type="ECO:0000313" key="2">
    <source>
        <dbReference type="EMBL" id="CAG8701413.1"/>
    </source>
</evidence>